<dbReference type="GO" id="GO:0004654">
    <property type="term" value="F:polyribonucleotide nucleotidyltransferase activity"/>
    <property type="evidence" value="ECO:0007669"/>
    <property type="project" value="InterPro"/>
</dbReference>
<dbReference type="InterPro" id="IPR001247">
    <property type="entry name" value="ExoRNase_PH_dom1"/>
</dbReference>
<proteinExistence type="predicted"/>
<keyword evidence="1" id="KW-0694">RNA-binding</keyword>
<protein>
    <recommendedName>
        <fullName evidence="2">Exoribonuclease phosphorolytic domain-containing protein</fullName>
    </recommendedName>
</protein>
<organism evidence="3">
    <name type="scientific">Candidatus Shikimatogenerans sp. Tcar</name>
    <dbReference type="NCBI Taxonomy" id="3158565"/>
    <lineage>
        <taxon>Bacteria</taxon>
        <taxon>Pseudomonadati</taxon>
        <taxon>Bacteroidota</taxon>
        <taxon>Flavobacteriia</taxon>
        <taxon>Flavobacteriales</taxon>
        <taxon>Candidatus Shikimatogenerans</taxon>
    </lineage>
</organism>
<feature type="domain" description="Exoribonuclease phosphorolytic" evidence="2">
    <location>
        <begin position="323"/>
        <end position="452"/>
    </location>
</feature>
<name>A0AAU7QSE2_9FLAO</name>
<evidence type="ECO:0000259" key="2">
    <source>
        <dbReference type="Pfam" id="PF01138"/>
    </source>
</evidence>
<dbReference type="InterPro" id="IPR036345">
    <property type="entry name" value="ExoRNase_PH_dom2_sf"/>
</dbReference>
<dbReference type="InterPro" id="IPR020568">
    <property type="entry name" value="Ribosomal_Su5_D2-typ_SF"/>
</dbReference>
<dbReference type="PANTHER" id="PTHR11252">
    <property type="entry name" value="POLYRIBONUCLEOTIDE NUCLEOTIDYLTRANSFERASE"/>
    <property type="match status" value="1"/>
</dbReference>
<dbReference type="InterPro" id="IPR027408">
    <property type="entry name" value="PNPase/RNase_PH_dom_sf"/>
</dbReference>
<gene>
    <name evidence="3" type="ORF">ABNO60_00215</name>
</gene>
<dbReference type="PANTHER" id="PTHR11252:SF0">
    <property type="entry name" value="POLYRIBONUCLEOTIDE NUCLEOTIDYLTRANSFERASE 1, MITOCHONDRIAL"/>
    <property type="match status" value="1"/>
</dbReference>
<dbReference type="EMBL" id="CP157896">
    <property type="protein sequence ID" value="XBT18729.1"/>
    <property type="molecule type" value="Genomic_DNA"/>
</dbReference>
<dbReference type="SUPFAM" id="SSF55666">
    <property type="entry name" value="Ribonuclease PH domain 2-like"/>
    <property type="match status" value="2"/>
</dbReference>
<dbReference type="Pfam" id="PF01138">
    <property type="entry name" value="RNase_PH"/>
    <property type="match status" value="2"/>
</dbReference>
<evidence type="ECO:0000313" key="3">
    <source>
        <dbReference type="EMBL" id="XBT18729.1"/>
    </source>
</evidence>
<dbReference type="GO" id="GO:0006402">
    <property type="term" value="P:mRNA catabolic process"/>
    <property type="evidence" value="ECO:0007669"/>
    <property type="project" value="InterPro"/>
</dbReference>
<dbReference type="SUPFAM" id="SSF54211">
    <property type="entry name" value="Ribosomal protein S5 domain 2-like"/>
    <property type="match status" value="2"/>
</dbReference>
<dbReference type="GO" id="GO:0003723">
    <property type="term" value="F:RNA binding"/>
    <property type="evidence" value="ECO:0007669"/>
    <property type="project" value="UniProtKB-KW"/>
</dbReference>
<feature type="domain" description="Exoribonuclease phosphorolytic" evidence="2">
    <location>
        <begin position="13"/>
        <end position="120"/>
    </location>
</feature>
<reference evidence="3" key="1">
    <citation type="submission" date="2024-06" db="EMBL/GenBank/DDBJ databases">
        <title>Diversity, functionality, and evolutionary history of bacterial symbionts in false click beetles (Coleoptera, Throscidae).</title>
        <authorList>
            <person name="Wierz J.C."/>
            <person name="Malm H."/>
            <person name="Kaltenpoth M."/>
            <person name="Engl T."/>
        </authorList>
    </citation>
    <scope>NUCLEOTIDE SEQUENCE</scope>
    <source>
        <strain evidence="3">Tcar</strain>
    </source>
</reference>
<evidence type="ECO:0000256" key="1">
    <source>
        <dbReference type="ARBA" id="ARBA00022884"/>
    </source>
</evidence>
<dbReference type="Gene3D" id="3.30.230.70">
    <property type="entry name" value="GHMP Kinase, N-terminal domain"/>
    <property type="match status" value="2"/>
</dbReference>
<dbReference type="InterPro" id="IPR012162">
    <property type="entry name" value="PNPase"/>
</dbReference>
<dbReference type="AlphaFoldDB" id="A0AAU7QSE2"/>
<accession>A0AAU7QSE2</accession>
<sequence length="681" mass="81845">MIIKFKKKFLNKKKIYLQIGEIITKSNNSILLKIDNTCILGILVIKNNYNIQDILSLNISYKEKMSSYNKIPYGYIKRKIKYNNREILLMRIIDRLIRPLIKIFFKEIQITLLLLSYNKKFPSEGLIGIITSIILYISKLSQDLFYLIRIIKINNKYIINPSLNILKKKNVKINLLIGGNGKYITVMEGEMKEISYKEFLNIIKYSNKIIIRGILLQIYFLKKYYKYNINKYIKFNFFKNNKKKIKKKINLYKQCIKNIFLQKRSNIFYYKNINMVKNKILKIENFKNSIIFNYYFILIKKKIFNKLIIYKKIRLDNRKLYNIRNINSKVNFLPKLYGSCLFNRGNTQVLTTVTLSNLNNLSIIDTLDIEYKEKFYICYNFNNFSVNEISKNIIISRREIGHGYLAQRSFKYILPNKRKYIIRVVSEVLKSDGSSSMATVCSTSMALLDAGIDIKYNISGLSYGILKYKNKFIILTDISEIEDFYGNIDFKITGTKNGFTSCQIDVKNKILNINIIKIILKKSKIDIIKIINNMNKIINKPKKKYIYKFNIYKKYIYYFNENNILDFKNKNNLSNLIINLCKKKKKIYLISKKIKYIKKFIKNYIYKIFFLKKNNIFKFKIMFINKKGIYIKIYNIFYFLNKKYLYYKYKYIYYFLKKNDYINLIYLNIYKYKIFISRNFL</sequence>
<dbReference type="GO" id="GO:0005829">
    <property type="term" value="C:cytosol"/>
    <property type="evidence" value="ECO:0007669"/>
    <property type="project" value="TreeGrafter"/>
</dbReference>
<dbReference type="GO" id="GO:0000175">
    <property type="term" value="F:3'-5'-RNA exonuclease activity"/>
    <property type="evidence" value="ECO:0007669"/>
    <property type="project" value="TreeGrafter"/>
</dbReference>